<keyword evidence="5" id="KW-1185">Reference proteome</keyword>
<feature type="region of interest" description="Disordered" evidence="3">
    <location>
        <begin position="372"/>
        <end position="446"/>
    </location>
</feature>
<evidence type="ECO:0000256" key="3">
    <source>
        <dbReference type="SAM" id="MobiDB-lite"/>
    </source>
</evidence>
<sequence length="478" mass="51922">MILYLLVLRATATAEESANSILHRQQDDHGNYEFGFNIDGLSWDQFQRESGDALGRKTGAYGFRDADGRLRLVEYVADELGFRVKVQTNEPGTRGSTMPSAVVDASPDASAQSESAAIVSPPPARLLRRLSPAPPIVPRTLAAKAPGDPNGEVAAAHKDQERVTSSLRLAPSKSLAEKFDAPLVPTGAVKMEAYTALRQYRPNIYQLGRPVYLGNAAPYYRPPYSMNPSAYTSPYASQPRDNGVRGAALVPKEVNGRVVAQVALIRADGTLSTDDPHRGSTGYPPQILNHRAPLPGSRLFSEQQNAPNIGNIFPINTVHPASLGFPAEPSLLYGLSYNPDGRQSLPPPVPQRLPAGLTVNYFLANSLPLTGRPEPVTAPLQQTLPPPPPPRAVHDTSQRADPEQFVPQQPPLLPSPPPGYYGRRLYPQAQPRQSAGSHDLHRDLQVDPHLLRQYAYAGQEGYARRLPQAYTPQQVPAA</sequence>
<dbReference type="PROSITE" id="PS51155">
    <property type="entry name" value="CHIT_BIND_RR_2"/>
    <property type="match status" value="1"/>
</dbReference>
<dbReference type="InterPro" id="IPR031311">
    <property type="entry name" value="CHIT_BIND_RR_consensus"/>
</dbReference>
<evidence type="ECO:0000313" key="4">
    <source>
        <dbReference type="EMBL" id="KAK8762763.1"/>
    </source>
</evidence>
<name>A0AAQ4DJX3_AMBAM</name>
<evidence type="ECO:0000313" key="5">
    <source>
        <dbReference type="Proteomes" id="UP001321473"/>
    </source>
</evidence>
<dbReference type="PANTHER" id="PTHR10380:SF173">
    <property type="entry name" value="CUTICULAR PROTEIN 47EF, ISOFORM C-RELATED"/>
    <property type="match status" value="1"/>
</dbReference>
<evidence type="ECO:0000256" key="2">
    <source>
        <dbReference type="PROSITE-ProRule" id="PRU00497"/>
    </source>
</evidence>
<dbReference type="PANTHER" id="PTHR10380">
    <property type="entry name" value="CUTICLE PROTEIN"/>
    <property type="match status" value="1"/>
</dbReference>
<evidence type="ECO:0008006" key="6">
    <source>
        <dbReference type="Google" id="ProtNLM"/>
    </source>
</evidence>
<dbReference type="GO" id="GO:0008010">
    <property type="term" value="F:structural constituent of chitin-based larval cuticle"/>
    <property type="evidence" value="ECO:0007669"/>
    <property type="project" value="TreeGrafter"/>
</dbReference>
<gene>
    <name evidence="4" type="ORF">V5799_025970</name>
</gene>
<keyword evidence="1 2" id="KW-0193">Cuticle</keyword>
<dbReference type="InterPro" id="IPR050468">
    <property type="entry name" value="Cuticle_Struct_Prot"/>
</dbReference>
<reference evidence="4 5" key="1">
    <citation type="journal article" date="2023" name="Arcadia Sci">
        <title>De novo assembly of a long-read Amblyomma americanum tick genome.</title>
        <authorList>
            <person name="Chou S."/>
            <person name="Poskanzer K.E."/>
            <person name="Rollins M."/>
            <person name="Thuy-Boun P.S."/>
        </authorList>
    </citation>
    <scope>NUCLEOTIDE SEQUENCE [LARGE SCALE GENOMIC DNA]</scope>
    <source>
        <strain evidence="4">F_SG_1</strain>
        <tissue evidence="4">Salivary glands</tissue>
    </source>
</reference>
<dbReference type="Pfam" id="PF00379">
    <property type="entry name" value="Chitin_bind_4"/>
    <property type="match status" value="1"/>
</dbReference>
<feature type="compositionally biased region" description="Pro residues" evidence="3">
    <location>
        <begin position="408"/>
        <end position="419"/>
    </location>
</feature>
<accession>A0AAQ4DJX3</accession>
<protein>
    <recommendedName>
        <fullName evidence="6">Cuticular protein</fullName>
    </recommendedName>
</protein>
<dbReference type="InterPro" id="IPR000618">
    <property type="entry name" value="Insect_cuticle"/>
</dbReference>
<dbReference type="GO" id="GO:0062129">
    <property type="term" value="C:chitin-based extracellular matrix"/>
    <property type="evidence" value="ECO:0007669"/>
    <property type="project" value="TreeGrafter"/>
</dbReference>
<dbReference type="AlphaFoldDB" id="A0AAQ4DJX3"/>
<dbReference type="PROSITE" id="PS00233">
    <property type="entry name" value="CHIT_BIND_RR_1"/>
    <property type="match status" value="1"/>
</dbReference>
<evidence type="ECO:0000256" key="1">
    <source>
        <dbReference type="ARBA" id="ARBA00022460"/>
    </source>
</evidence>
<proteinExistence type="predicted"/>
<dbReference type="Proteomes" id="UP001321473">
    <property type="component" value="Unassembled WGS sequence"/>
</dbReference>
<organism evidence="4 5">
    <name type="scientific">Amblyomma americanum</name>
    <name type="common">Lone star tick</name>
    <dbReference type="NCBI Taxonomy" id="6943"/>
    <lineage>
        <taxon>Eukaryota</taxon>
        <taxon>Metazoa</taxon>
        <taxon>Ecdysozoa</taxon>
        <taxon>Arthropoda</taxon>
        <taxon>Chelicerata</taxon>
        <taxon>Arachnida</taxon>
        <taxon>Acari</taxon>
        <taxon>Parasitiformes</taxon>
        <taxon>Ixodida</taxon>
        <taxon>Ixodoidea</taxon>
        <taxon>Ixodidae</taxon>
        <taxon>Amblyomminae</taxon>
        <taxon>Amblyomma</taxon>
    </lineage>
</organism>
<feature type="compositionally biased region" description="Basic and acidic residues" evidence="3">
    <location>
        <begin position="392"/>
        <end position="402"/>
    </location>
</feature>
<feature type="region of interest" description="Disordered" evidence="3">
    <location>
        <begin position="141"/>
        <end position="163"/>
    </location>
</feature>
<comment type="caution">
    <text evidence="4">The sequence shown here is derived from an EMBL/GenBank/DDBJ whole genome shotgun (WGS) entry which is preliminary data.</text>
</comment>
<dbReference type="EMBL" id="JARKHS020029808">
    <property type="protein sequence ID" value="KAK8762763.1"/>
    <property type="molecule type" value="Genomic_DNA"/>
</dbReference>